<dbReference type="EC" id="5.3.1.1" evidence="3 9"/>
<dbReference type="GO" id="GO:0046166">
    <property type="term" value="P:glyceraldehyde-3-phosphate biosynthetic process"/>
    <property type="evidence" value="ECO:0007669"/>
    <property type="project" value="TreeGrafter"/>
</dbReference>
<keyword evidence="8 9" id="KW-0413">Isomerase</keyword>
<dbReference type="InterPro" id="IPR020861">
    <property type="entry name" value="Triosephosphate_isomerase_AS"/>
</dbReference>
<gene>
    <name evidence="9" type="primary">tpiA</name>
    <name evidence="11" type="ORF">GBA65_06620</name>
</gene>
<evidence type="ECO:0000256" key="2">
    <source>
        <dbReference type="ARBA" id="ARBA00007422"/>
    </source>
</evidence>
<comment type="subunit">
    <text evidence="9 10">Homodimer.</text>
</comment>
<keyword evidence="7 9" id="KW-0324">Glycolysis</keyword>
<evidence type="ECO:0000313" key="11">
    <source>
        <dbReference type="EMBL" id="QIN78236.1"/>
    </source>
</evidence>
<keyword evidence="5 9" id="KW-0312">Gluconeogenesis</keyword>
<dbReference type="FunFam" id="3.20.20.70:FF:000016">
    <property type="entry name" value="Triosephosphate isomerase"/>
    <property type="match status" value="1"/>
</dbReference>
<evidence type="ECO:0000256" key="6">
    <source>
        <dbReference type="ARBA" id="ARBA00022490"/>
    </source>
</evidence>
<dbReference type="GO" id="GO:0006096">
    <property type="term" value="P:glycolytic process"/>
    <property type="evidence" value="ECO:0007669"/>
    <property type="project" value="UniProtKB-UniRule"/>
</dbReference>
<dbReference type="UniPathway" id="UPA00109">
    <property type="reaction ID" value="UER00189"/>
</dbReference>
<proteinExistence type="inferred from homology"/>
<evidence type="ECO:0000256" key="7">
    <source>
        <dbReference type="ARBA" id="ARBA00023152"/>
    </source>
</evidence>
<sequence length="271" mass="28603">MASERKPMMAANWKMNKTVREAEDYVAKLLPRVSDATDEVDVAVFAPFTSLPTVGRMTQDAAVIAGAQNLYFEDSGAYTGEVSAPMLKDVGTGAVIVGHSERREIFGETDETVARKAAKALEAGLVPIVCVGETKEERDAGGMWDKVSGQVRAVMEALDGPSGDAVVFAYEPIWAIGTGETASPEDAQEAIGQIRGLLGELGGEEFAGSVRILYGGSIKPSNAADIMAQDDVDGGLVGGASLEAESFVELVEAARRSVARDEDDAEERVVE</sequence>
<keyword evidence="12" id="KW-1185">Reference proteome</keyword>
<evidence type="ECO:0000256" key="10">
    <source>
        <dbReference type="RuleBase" id="RU363013"/>
    </source>
</evidence>
<dbReference type="UniPathway" id="UPA00138"/>
<feature type="binding site" evidence="9">
    <location>
        <begin position="238"/>
        <end position="239"/>
    </location>
    <ligand>
        <name>substrate</name>
    </ligand>
</feature>
<feature type="active site" description="Proton acceptor" evidence="9">
    <location>
        <position position="171"/>
    </location>
</feature>
<feature type="active site" description="Electrophile" evidence="9">
    <location>
        <position position="99"/>
    </location>
</feature>
<evidence type="ECO:0000256" key="1">
    <source>
        <dbReference type="ARBA" id="ARBA00004680"/>
    </source>
</evidence>
<dbReference type="InterPro" id="IPR022896">
    <property type="entry name" value="TrioseP_Isoase_bac/euk"/>
</dbReference>
<feature type="binding site" evidence="9">
    <location>
        <position position="177"/>
    </location>
    <ligand>
        <name>substrate</name>
    </ligand>
</feature>
<dbReference type="GO" id="GO:0019563">
    <property type="term" value="P:glycerol catabolic process"/>
    <property type="evidence" value="ECO:0007669"/>
    <property type="project" value="TreeGrafter"/>
</dbReference>
<name>A0A6G8PVK7_9ACTN</name>
<dbReference type="GO" id="GO:0005829">
    <property type="term" value="C:cytosol"/>
    <property type="evidence" value="ECO:0007669"/>
    <property type="project" value="TreeGrafter"/>
</dbReference>
<dbReference type="KEGG" id="rmar:GBA65_06620"/>
<comment type="similarity">
    <text evidence="2 9 10">Belongs to the triosephosphate isomerase family.</text>
</comment>
<comment type="pathway">
    <text evidence="9 10">Carbohydrate biosynthesis; gluconeogenesis.</text>
</comment>
<evidence type="ECO:0000256" key="9">
    <source>
        <dbReference type="HAMAP-Rule" id="MF_00147"/>
    </source>
</evidence>
<dbReference type="InterPro" id="IPR013785">
    <property type="entry name" value="Aldolase_TIM"/>
</dbReference>
<dbReference type="HAMAP" id="MF_00147_B">
    <property type="entry name" value="TIM_B"/>
    <property type="match status" value="1"/>
</dbReference>
<evidence type="ECO:0000256" key="5">
    <source>
        <dbReference type="ARBA" id="ARBA00022432"/>
    </source>
</evidence>
<evidence type="ECO:0000313" key="12">
    <source>
        <dbReference type="Proteomes" id="UP000502706"/>
    </source>
</evidence>
<organism evidence="11 12">
    <name type="scientific">Rubrobacter marinus</name>
    <dbReference type="NCBI Taxonomy" id="2653852"/>
    <lineage>
        <taxon>Bacteria</taxon>
        <taxon>Bacillati</taxon>
        <taxon>Actinomycetota</taxon>
        <taxon>Rubrobacteria</taxon>
        <taxon>Rubrobacterales</taxon>
        <taxon>Rubrobacteraceae</taxon>
        <taxon>Rubrobacter</taxon>
    </lineage>
</organism>
<keyword evidence="6 9" id="KW-0963">Cytoplasm</keyword>
<comment type="catalytic activity">
    <reaction evidence="9 10">
        <text>D-glyceraldehyde 3-phosphate = dihydroxyacetone phosphate</text>
        <dbReference type="Rhea" id="RHEA:18585"/>
        <dbReference type="ChEBI" id="CHEBI:57642"/>
        <dbReference type="ChEBI" id="CHEBI:59776"/>
        <dbReference type="EC" id="5.3.1.1"/>
    </reaction>
</comment>
<accession>A0A6G8PVK7</accession>
<comment type="subcellular location">
    <subcellularLocation>
        <location evidence="9 10">Cytoplasm</location>
    </subcellularLocation>
</comment>
<dbReference type="InterPro" id="IPR000652">
    <property type="entry name" value="Triosephosphate_isomerase"/>
</dbReference>
<evidence type="ECO:0000256" key="3">
    <source>
        <dbReference type="ARBA" id="ARBA00011940"/>
    </source>
</evidence>
<dbReference type="CDD" id="cd00311">
    <property type="entry name" value="TIM"/>
    <property type="match status" value="1"/>
</dbReference>
<dbReference type="RefSeq" id="WP_166395912.1">
    <property type="nucleotide sequence ID" value="NZ_CP045121.1"/>
</dbReference>
<dbReference type="PROSITE" id="PS51440">
    <property type="entry name" value="TIM_2"/>
    <property type="match status" value="1"/>
</dbReference>
<dbReference type="Pfam" id="PF00121">
    <property type="entry name" value="TIM"/>
    <property type="match status" value="1"/>
</dbReference>
<dbReference type="SUPFAM" id="SSF51351">
    <property type="entry name" value="Triosephosphate isomerase (TIM)"/>
    <property type="match status" value="1"/>
</dbReference>
<feature type="binding site" evidence="9">
    <location>
        <position position="217"/>
    </location>
    <ligand>
        <name>substrate</name>
    </ligand>
</feature>
<comment type="function">
    <text evidence="9">Involved in the gluconeogenesis. Catalyzes stereospecifically the conversion of dihydroxyacetone phosphate (DHAP) to D-glyceraldehyde-3-phosphate (G3P).</text>
</comment>
<dbReference type="Gene3D" id="3.20.20.70">
    <property type="entry name" value="Aldolase class I"/>
    <property type="match status" value="1"/>
</dbReference>
<dbReference type="PANTHER" id="PTHR21139">
    <property type="entry name" value="TRIOSEPHOSPHATE ISOMERASE"/>
    <property type="match status" value="1"/>
</dbReference>
<protein>
    <recommendedName>
        <fullName evidence="4 9">Triosephosphate isomerase</fullName>
        <shortName evidence="9">TIM</shortName>
        <shortName evidence="9">TPI</shortName>
        <ecNumber evidence="3 9">5.3.1.1</ecNumber>
    </recommendedName>
    <alternativeName>
        <fullName evidence="9">Triose-phosphate isomerase</fullName>
    </alternativeName>
</protein>
<dbReference type="NCBIfam" id="TIGR00419">
    <property type="entry name" value="tim"/>
    <property type="match status" value="1"/>
</dbReference>
<dbReference type="PANTHER" id="PTHR21139:SF42">
    <property type="entry name" value="TRIOSEPHOSPHATE ISOMERASE"/>
    <property type="match status" value="1"/>
</dbReference>
<dbReference type="AlphaFoldDB" id="A0A6G8PVK7"/>
<comment type="pathway">
    <text evidence="1 9 10">Carbohydrate degradation; glycolysis; D-glyceraldehyde 3-phosphate from glycerone phosphate: step 1/1.</text>
</comment>
<dbReference type="PROSITE" id="PS00171">
    <property type="entry name" value="TIM_1"/>
    <property type="match status" value="1"/>
</dbReference>
<dbReference type="GO" id="GO:0006094">
    <property type="term" value="P:gluconeogenesis"/>
    <property type="evidence" value="ECO:0007669"/>
    <property type="project" value="UniProtKB-UniRule"/>
</dbReference>
<feature type="binding site" evidence="9">
    <location>
        <begin position="12"/>
        <end position="14"/>
    </location>
    <ligand>
        <name>substrate</name>
    </ligand>
</feature>
<dbReference type="InterPro" id="IPR035990">
    <property type="entry name" value="TIM_sf"/>
</dbReference>
<dbReference type="GO" id="GO:0004807">
    <property type="term" value="F:triose-phosphate isomerase activity"/>
    <property type="evidence" value="ECO:0007669"/>
    <property type="project" value="UniProtKB-UniRule"/>
</dbReference>
<dbReference type="Proteomes" id="UP000502706">
    <property type="component" value="Chromosome"/>
</dbReference>
<dbReference type="EMBL" id="CP045121">
    <property type="protein sequence ID" value="QIN78236.1"/>
    <property type="molecule type" value="Genomic_DNA"/>
</dbReference>
<reference evidence="11 12" key="1">
    <citation type="submission" date="2019-10" db="EMBL/GenBank/DDBJ databases">
        <title>Rubrobacter sp nov SCSIO 52915 isolated from a deep-sea sediment in the South China Sea.</title>
        <authorList>
            <person name="Chen R.W."/>
        </authorList>
    </citation>
    <scope>NUCLEOTIDE SEQUENCE [LARGE SCALE GENOMIC DNA]</scope>
    <source>
        <strain evidence="11 12">SCSIO 52915</strain>
    </source>
</reference>
<evidence type="ECO:0000256" key="8">
    <source>
        <dbReference type="ARBA" id="ARBA00023235"/>
    </source>
</evidence>
<evidence type="ECO:0000256" key="4">
    <source>
        <dbReference type="ARBA" id="ARBA00019397"/>
    </source>
</evidence>